<evidence type="ECO:0000313" key="1">
    <source>
        <dbReference type="EMBL" id="PCK30430.1"/>
    </source>
</evidence>
<protein>
    <submittedName>
        <fullName evidence="1">Uncharacterized protein</fullName>
    </submittedName>
</protein>
<dbReference type="RefSeq" id="WP_099643322.1">
    <property type="nucleotide sequence ID" value="NZ_NKHF01000084.1"/>
</dbReference>
<dbReference type="AlphaFoldDB" id="A0A2A5JLX6"/>
<dbReference type="EMBL" id="NKHF01000084">
    <property type="protein sequence ID" value="PCK30430.1"/>
    <property type="molecule type" value="Genomic_DNA"/>
</dbReference>
<gene>
    <name evidence="1" type="ORF">CEX98_17550</name>
</gene>
<proteinExistence type="predicted"/>
<organism evidence="1 2">
    <name type="scientific">Pseudoalteromonas piscicida</name>
    <dbReference type="NCBI Taxonomy" id="43662"/>
    <lineage>
        <taxon>Bacteria</taxon>
        <taxon>Pseudomonadati</taxon>
        <taxon>Pseudomonadota</taxon>
        <taxon>Gammaproteobacteria</taxon>
        <taxon>Alteromonadales</taxon>
        <taxon>Pseudoalteromonadaceae</taxon>
        <taxon>Pseudoalteromonas</taxon>
    </lineage>
</organism>
<sequence length="73" mass="8180">MSTTQHYYDRLKAAGVPMHEFSCPHCKKQLLTQQNNTACNWDTLASCHHCQRVFWKITVAEGQGVTTAVAKSA</sequence>
<evidence type="ECO:0000313" key="2">
    <source>
        <dbReference type="Proteomes" id="UP000228621"/>
    </source>
</evidence>
<dbReference type="Proteomes" id="UP000228621">
    <property type="component" value="Unassembled WGS sequence"/>
</dbReference>
<reference evidence="2" key="1">
    <citation type="journal article" date="2019" name="Genome Announc.">
        <title>Draft Genome Sequence of Pseudoalteromonas piscicida Strain 36Y ROTHPW, an Hypersaline Seawater Isolate from the South Coast of Sonora, Mexico.</title>
        <authorList>
            <person name="Sanchez-Diaz R."/>
            <person name="Molina-Garza Z.J."/>
            <person name="Cruz-Suarez L.E."/>
            <person name="Selvin J."/>
            <person name="Kiran G.S."/>
            <person name="Ibarra-Gamez J.C."/>
            <person name="Gomez-Gil B."/>
            <person name="Galaviz-Silva L."/>
        </authorList>
    </citation>
    <scope>NUCLEOTIDE SEQUENCE [LARGE SCALE GENOMIC DNA]</scope>
    <source>
        <strain evidence="2">36Y_RITHPW</strain>
    </source>
</reference>
<keyword evidence="2" id="KW-1185">Reference proteome</keyword>
<dbReference type="OrthoDB" id="6630620at2"/>
<name>A0A2A5JLX6_PSEO7</name>
<comment type="caution">
    <text evidence="1">The sequence shown here is derived from an EMBL/GenBank/DDBJ whole genome shotgun (WGS) entry which is preliminary data.</text>
</comment>
<accession>A0A2A5JLX6</accession>